<dbReference type="Pfam" id="PF03312">
    <property type="entry name" value="DUF272"/>
    <property type="match status" value="1"/>
</dbReference>
<dbReference type="eggNOG" id="ENOG502TDES">
    <property type="taxonomic scope" value="Eukaryota"/>
</dbReference>
<protein>
    <submittedName>
        <fullName evidence="2">Uncharacterized protein</fullName>
    </submittedName>
</protein>
<feature type="compositionally biased region" description="Polar residues" evidence="1">
    <location>
        <begin position="433"/>
        <end position="445"/>
    </location>
</feature>
<dbReference type="OrthoDB" id="5906858at2759"/>
<sequence length="639" mass="72785">MDSIKKTIIGIIVYQNNNFCYVWTKEALAGNDGFLFSNPENPVKCGDWVAITFTTTEYEAYFSDDKTKKLPKFEARNYVVLPAYHKTTVDGATIRINLLHVLTKNQNLIEHEHFGKIYNNTHLKFPSGTWPITIRRVEPGNRDSVWVLENVETVQEPPGDSKILVVGIVVSRHLGTTFVYCKDRPVAHDVTLKNSSDIPIGTWITFPVDKVIFDVAFSGASPNSGVVPKYEIEEYSIMEPEHPTELTGKNQSTVNIRLEGHFERNLNVEDIWHPTVGLIINESFKFQVSGKYNFTVFRAKPKENPPRSVWFLKNPELVPEIPTVVIKQPIRQETTLGRQFRYLSMDNLSAGVTSPNRVAPLPRPVHQVPTLEKIQPKASQPFSSNHAASERFSRTVHPIQNNESEFDLSTSATNQASSSNQATFQIRSPIPSQPVNAQQRPSRPVNQIRAPDRTQPVTAPIPAPRRGRSVSCQNQRQTLHAIAIIYKIKTYGETECIYAWLLKQKMQGQLKLRVSAEKYELELGTIFTADFVLNGEVWESVGLPDKPKPNHGYAYMTKKDDHEGIHIRVSAENLQEKNGKKYVCHDDFGEIIDSYSQLKDHKHAFYQMWIARRKLDGQFRWVVIKQILPDDGNTWNRSI</sequence>
<organism evidence="3">
    <name type="scientific">Caenorhabditis brenneri</name>
    <name type="common">Nematode worm</name>
    <dbReference type="NCBI Taxonomy" id="135651"/>
    <lineage>
        <taxon>Eukaryota</taxon>
        <taxon>Metazoa</taxon>
        <taxon>Ecdysozoa</taxon>
        <taxon>Nematoda</taxon>
        <taxon>Chromadorea</taxon>
        <taxon>Rhabditida</taxon>
        <taxon>Rhabditina</taxon>
        <taxon>Rhabditomorpha</taxon>
        <taxon>Rhabditoidea</taxon>
        <taxon>Rhabditidae</taxon>
        <taxon>Peloderinae</taxon>
        <taxon>Caenorhabditis</taxon>
    </lineage>
</organism>
<reference evidence="3" key="1">
    <citation type="submission" date="2011-07" db="EMBL/GenBank/DDBJ databases">
        <authorList>
            <consortium name="Caenorhabditis brenneri Sequencing and Analysis Consortium"/>
            <person name="Wilson R.K."/>
        </authorList>
    </citation>
    <scope>NUCLEOTIDE SEQUENCE [LARGE SCALE GENOMIC DNA]</scope>
    <source>
        <strain evidence="3">PB2801</strain>
    </source>
</reference>
<evidence type="ECO:0000313" key="3">
    <source>
        <dbReference type="Proteomes" id="UP000008068"/>
    </source>
</evidence>
<gene>
    <name evidence="2" type="ORF">CAEBREN_17376</name>
</gene>
<dbReference type="EMBL" id="GL379849">
    <property type="protein sequence ID" value="EGT55020.1"/>
    <property type="molecule type" value="Genomic_DNA"/>
</dbReference>
<feature type="region of interest" description="Disordered" evidence="1">
    <location>
        <begin position="431"/>
        <end position="472"/>
    </location>
</feature>
<dbReference type="InParanoid" id="G0N867"/>
<dbReference type="InterPro" id="IPR004987">
    <property type="entry name" value="DUF272"/>
</dbReference>
<dbReference type="Proteomes" id="UP000008068">
    <property type="component" value="Unassembled WGS sequence"/>
</dbReference>
<proteinExistence type="predicted"/>
<name>G0N867_CAEBE</name>
<dbReference type="HOGENOM" id="CLU_021548_0_0_1"/>
<keyword evidence="3" id="KW-1185">Reference proteome</keyword>
<dbReference type="OMA" id="TTEYEAY"/>
<accession>G0N867</accession>
<evidence type="ECO:0000256" key="1">
    <source>
        <dbReference type="SAM" id="MobiDB-lite"/>
    </source>
</evidence>
<dbReference type="AlphaFoldDB" id="G0N867"/>
<evidence type="ECO:0000313" key="2">
    <source>
        <dbReference type="EMBL" id="EGT55020.1"/>
    </source>
</evidence>